<dbReference type="PANTHER" id="PTHR45661:SF3">
    <property type="entry name" value="IG-LIKE DOMAIN-CONTAINING PROTEIN"/>
    <property type="match status" value="1"/>
</dbReference>
<name>A0A9W7FS24_9STRA</name>
<evidence type="ECO:0000313" key="2">
    <source>
        <dbReference type="Proteomes" id="UP001165122"/>
    </source>
</evidence>
<dbReference type="InterPro" id="IPR053139">
    <property type="entry name" value="Surface_bspA-like"/>
</dbReference>
<organism evidence="1 2">
    <name type="scientific">Triparma laevis f. longispina</name>
    <dbReference type="NCBI Taxonomy" id="1714387"/>
    <lineage>
        <taxon>Eukaryota</taxon>
        <taxon>Sar</taxon>
        <taxon>Stramenopiles</taxon>
        <taxon>Ochrophyta</taxon>
        <taxon>Bolidophyceae</taxon>
        <taxon>Parmales</taxon>
        <taxon>Triparmaceae</taxon>
        <taxon>Triparma</taxon>
    </lineage>
</organism>
<proteinExistence type="predicted"/>
<dbReference type="SUPFAM" id="SSF52058">
    <property type="entry name" value="L domain-like"/>
    <property type="match status" value="1"/>
</dbReference>
<dbReference type="Pfam" id="PF13306">
    <property type="entry name" value="LRR_5"/>
    <property type="match status" value="1"/>
</dbReference>
<sequence length="189" mass="20921">MYTPEFKTHFVKFVHVQTLMALRVATKGWNAAADALIDKGVKSGAIIVHSGNDISWTVVIQARKEKRELVMRVIFLLNITKVGNFGYSFAINLVVVDIPESVKCIGEHAFRFCRSLTTVSFPTTLRSIGHKSFAKCSSLDNVDLLHTNLQELGARAFGGCHELKSMTIPDSLQTLGKEDSNAVITNLRK</sequence>
<dbReference type="InterPro" id="IPR026906">
    <property type="entry name" value="LRR_5"/>
</dbReference>
<dbReference type="InterPro" id="IPR032675">
    <property type="entry name" value="LRR_dom_sf"/>
</dbReference>
<dbReference type="EMBL" id="BRXW01000274">
    <property type="protein sequence ID" value="GMI17041.1"/>
    <property type="molecule type" value="Genomic_DNA"/>
</dbReference>
<gene>
    <name evidence="1" type="ORF">TrLO_g15320</name>
</gene>
<dbReference type="OrthoDB" id="10264456at2759"/>
<dbReference type="AlphaFoldDB" id="A0A9W7FS24"/>
<dbReference type="Gene3D" id="3.80.10.10">
    <property type="entry name" value="Ribonuclease Inhibitor"/>
    <property type="match status" value="1"/>
</dbReference>
<keyword evidence="2" id="KW-1185">Reference proteome</keyword>
<protein>
    <submittedName>
        <fullName evidence="1">Uncharacterized protein</fullName>
    </submittedName>
</protein>
<accession>A0A9W7FS24</accession>
<dbReference type="PANTHER" id="PTHR45661">
    <property type="entry name" value="SURFACE ANTIGEN"/>
    <property type="match status" value="1"/>
</dbReference>
<comment type="caution">
    <text evidence="1">The sequence shown here is derived from an EMBL/GenBank/DDBJ whole genome shotgun (WGS) entry which is preliminary data.</text>
</comment>
<evidence type="ECO:0000313" key="1">
    <source>
        <dbReference type="EMBL" id="GMI17041.1"/>
    </source>
</evidence>
<reference evidence="2" key="1">
    <citation type="journal article" date="2023" name="Commun. Biol.">
        <title>Genome analysis of Parmales, the sister group of diatoms, reveals the evolutionary specialization of diatoms from phago-mixotrophs to photoautotrophs.</title>
        <authorList>
            <person name="Ban H."/>
            <person name="Sato S."/>
            <person name="Yoshikawa S."/>
            <person name="Yamada K."/>
            <person name="Nakamura Y."/>
            <person name="Ichinomiya M."/>
            <person name="Sato N."/>
            <person name="Blanc-Mathieu R."/>
            <person name="Endo H."/>
            <person name="Kuwata A."/>
            <person name="Ogata H."/>
        </authorList>
    </citation>
    <scope>NUCLEOTIDE SEQUENCE [LARGE SCALE GENOMIC DNA]</scope>
    <source>
        <strain evidence="2">NIES 3700</strain>
    </source>
</reference>
<dbReference type="Proteomes" id="UP001165122">
    <property type="component" value="Unassembled WGS sequence"/>
</dbReference>